<dbReference type="Pfam" id="PF01037">
    <property type="entry name" value="AsnC_trans_reg"/>
    <property type="match status" value="1"/>
</dbReference>
<evidence type="ECO:0000313" key="3">
    <source>
        <dbReference type="EMBL" id="ABW01061.1"/>
    </source>
</evidence>
<dbReference type="STRING" id="397948.Cmaq_0212"/>
<proteinExistence type="predicted"/>
<accession>A8MAM5</accession>
<evidence type="ECO:0000313" key="4">
    <source>
        <dbReference type="Proteomes" id="UP000001137"/>
    </source>
</evidence>
<dbReference type="GeneID" id="5709048"/>
<dbReference type="EMBL" id="CP000852">
    <property type="protein sequence ID" value="ABW01061.1"/>
    <property type="molecule type" value="Genomic_DNA"/>
</dbReference>
<comment type="pathway">
    <text evidence="1">Amino-acid biosynthesis.</text>
</comment>
<feature type="domain" description="Transcription regulator AsnC/Lrp ligand binding" evidence="2">
    <location>
        <begin position="8"/>
        <end position="76"/>
    </location>
</feature>
<reference evidence="3 4" key="1">
    <citation type="submission" date="2007-10" db="EMBL/GenBank/DDBJ databases">
        <title>Complete sequence of Caldivirga maquilingensis IC-167.</title>
        <authorList>
            <consortium name="US DOE Joint Genome Institute"/>
            <person name="Copeland A."/>
            <person name="Lucas S."/>
            <person name="Lapidus A."/>
            <person name="Barry K."/>
            <person name="Glavina del Rio T."/>
            <person name="Dalin E."/>
            <person name="Tice H."/>
            <person name="Pitluck S."/>
            <person name="Saunders E."/>
            <person name="Brettin T."/>
            <person name="Bruce D."/>
            <person name="Detter J.C."/>
            <person name="Han C."/>
            <person name="Schmutz J."/>
            <person name="Larimer F."/>
            <person name="Land M."/>
            <person name="Hauser L."/>
            <person name="Kyrpides N."/>
            <person name="Ivanova N."/>
            <person name="Biddle J.F."/>
            <person name="Zhang Z."/>
            <person name="Fitz-Gibbon S.T."/>
            <person name="Lowe T.M."/>
            <person name="Saltikov C."/>
            <person name="House C.H."/>
            <person name="Richardson P."/>
        </authorList>
    </citation>
    <scope>NUCLEOTIDE SEQUENCE [LARGE SCALE GENOMIC DNA]</scope>
    <source>
        <strain evidence="4">ATCC 700844 / DSM 13496 / JCM 10307 / IC-167</strain>
    </source>
</reference>
<dbReference type="AlphaFoldDB" id="A8MAM5"/>
<evidence type="ECO:0000259" key="2">
    <source>
        <dbReference type="Pfam" id="PF01037"/>
    </source>
</evidence>
<organism evidence="3 4">
    <name type="scientific">Caldivirga maquilingensis (strain ATCC 700844 / DSM 13496 / JCM 10307 / IC-167)</name>
    <dbReference type="NCBI Taxonomy" id="397948"/>
    <lineage>
        <taxon>Archaea</taxon>
        <taxon>Thermoproteota</taxon>
        <taxon>Thermoprotei</taxon>
        <taxon>Thermoproteales</taxon>
        <taxon>Thermoproteaceae</taxon>
        <taxon>Caldivirga</taxon>
    </lineage>
</organism>
<dbReference type="OrthoDB" id="8136at2157"/>
<protein>
    <submittedName>
        <fullName evidence="3">Putative transcriptional regulator, AsnC family</fullName>
    </submittedName>
</protein>
<dbReference type="eggNOG" id="arCOG01117">
    <property type="taxonomic scope" value="Archaea"/>
</dbReference>
<dbReference type="Gene3D" id="3.30.70.920">
    <property type="match status" value="1"/>
</dbReference>
<dbReference type="RefSeq" id="WP_012185281.1">
    <property type="nucleotide sequence ID" value="NC_009954.1"/>
</dbReference>
<dbReference type="KEGG" id="cma:Cmaq_0212"/>
<dbReference type="Proteomes" id="UP000001137">
    <property type="component" value="Chromosome"/>
</dbReference>
<dbReference type="HOGENOM" id="CLU_170329_1_1_2"/>
<evidence type="ECO:0000256" key="1">
    <source>
        <dbReference type="ARBA" id="ARBA00029440"/>
    </source>
</evidence>
<name>A8MAM5_CALMQ</name>
<sequence>MAFEVFLLIQTRVGKVFEVSEKIKSINWIKVAYSVTGPYDIIALAEVDRVDDLESLIKMIHSIDGVERTLTAMVIRKH</sequence>
<dbReference type="SUPFAM" id="SSF54909">
    <property type="entry name" value="Dimeric alpha+beta barrel"/>
    <property type="match status" value="1"/>
</dbReference>
<dbReference type="InterPro" id="IPR019887">
    <property type="entry name" value="Tscrpt_reg_AsnC/Lrp_C"/>
</dbReference>
<keyword evidence="4" id="KW-1185">Reference proteome</keyword>
<dbReference type="InterPro" id="IPR011008">
    <property type="entry name" value="Dimeric_a/b-barrel"/>
</dbReference>
<gene>
    <name evidence="3" type="ordered locus">Cmaq_0212</name>
</gene>